<dbReference type="Gene3D" id="3.40.50.1110">
    <property type="entry name" value="SGNH hydrolase"/>
    <property type="match status" value="1"/>
</dbReference>
<dbReference type="CDD" id="cd01830">
    <property type="entry name" value="XynE_like"/>
    <property type="match status" value="1"/>
</dbReference>
<keyword evidence="3" id="KW-1185">Reference proteome</keyword>
<evidence type="ECO:0000313" key="3">
    <source>
        <dbReference type="Proteomes" id="UP000630097"/>
    </source>
</evidence>
<dbReference type="PANTHER" id="PTHR43784">
    <property type="entry name" value="GDSL-LIKE LIPASE/ACYLHYDROLASE, PUTATIVE (AFU_ORTHOLOGUE AFUA_2G00820)-RELATED"/>
    <property type="match status" value="1"/>
</dbReference>
<gene>
    <name evidence="2" type="ORF">Pka01_29860</name>
</gene>
<dbReference type="EMBL" id="BONV01000010">
    <property type="protein sequence ID" value="GIG79859.1"/>
    <property type="molecule type" value="Genomic_DNA"/>
</dbReference>
<evidence type="ECO:0000313" key="2">
    <source>
        <dbReference type="EMBL" id="GIG79859.1"/>
    </source>
</evidence>
<accession>A0A8J3LXV1</accession>
<dbReference type="InterPro" id="IPR036514">
    <property type="entry name" value="SGNH_hydro_sf"/>
</dbReference>
<keyword evidence="2" id="KW-0378">Hydrolase</keyword>
<feature type="domain" description="SGNH hydrolase-type esterase" evidence="1">
    <location>
        <begin position="146"/>
        <end position="330"/>
    </location>
</feature>
<organism evidence="2 3">
    <name type="scientific">Planotetraspora kaengkrachanensis</name>
    <dbReference type="NCBI Taxonomy" id="575193"/>
    <lineage>
        <taxon>Bacteria</taxon>
        <taxon>Bacillati</taxon>
        <taxon>Actinomycetota</taxon>
        <taxon>Actinomycetes</taxon>
        <taxon>Streptosporangiales</taxon>
        <taxon>Streptosporangiaceae</taxon>
        <taxon>Planotetraspora</taxon>
    </lineage>
</organism>
<dbReference type="InterPro" id="IPR013830">
    <property type="entry name" value="SGNH_hydro"/>
</dbReference>
<dbReference type="GO" id="GO:0016787">
    <property type="term" value="F:hydrolase activity"/>
    <property type="evidence" value="ECO:0007669"/>
    <property type="project" value="UniProtKB-KW"/>
</dbReference>
<sequence length="341" mass="36592">MVVRASLGGSRARVHLSNVFGFTPVTFTNVHLGVHGSGARVRAGTNRPVTFGGETSVTVPAGQSVWSDPVSGKVAAGQDLVVSVHVPGYVHGVTGHDRAFATTYMSGPGDHAAEESAKGYTYTSNQWFFLDRVAVGATPATGSVAVLGDSLTDGTGQANDANRRWTDYLHRRLSAGSRPMRLGILNAGMAGNRILRPTVGPSGIARFERDVLSQPGVRTVVVFEGINDISRGSYGSAKPLIDGYKKLIAAAHAEDLRIVGATLTPFHGFGSWTRQKEKIRQQVNRWIRTSGAFDSVVDFDRAVRDPRSPRRLAHAYDDGDHLHMSDAGRRRLADAVALRVL</sequence>
<comment type="caution">
    <text evidence="2">The sequence shown here is derived from an EMBL/GenBank/DDBJ whole genome shotgun (WGS) entry which is preliminary data.</text>
</comment>
<dbReference type="InterPro" id="IPR053140">
    <property type="entry name" value="GDSL_Rv0518-like"/>
</dbReference>
<name>A0A8J3LXV1_9ACTN</name>
<dbReference type="PANTHER" id="PTHR43784:SF2">
    <property type="entry name" value="GDSL-LIKE LIPASE_ACYLHYDROLASE, PUTATIVE (AFU_ORTHOLOGUE AFUA_2G00820)-RELATED"/>
    <property type="match status" value="1"/>
</dbReference>
<dbReference type="AlphaFoldDB" id="A0A8J3LXV1"/>
<reference evidence="2 3" key="1">
    <citation type="submission" date="2021-01" db="EMBL/GenBank/DDBJ databases">
        <title>Whole genome shotgun sequence of Planotetraspora kaengkrachanensis NBRC 104272.</title>
        <authorList>
            <person name="Komaki H."/>
            <person name="Tamura T."/>
        </authorList>
    </citation>
    <scope>NUCLEOTIDE SEQUENCE [LARGE SCALE GENOMIC DNA]</scope>
    <source>
        <strain evidence="2 3">NBRC 104272</strain>
    </source>
</reference>
<protein>
    <submittedName>
        <fullName evidence="2">SGNH hydrolase</fullName>
    </submittedName>
</protein>
<dbReference type="Pfam" id="PF13472">
    <property type="entry name" value="Lipase_GDSL_2"/>
    <property type="match status" value="1"/>
</dbReference>
<evidence type="ECO:0000259" key="1">
    <source>
        <dbReference type="Pfam" id="PF13472"/>
    </source>
</evidence>
<dbReference type="Proteomes" id="UP000630097">
    <property type="component" value="Unassembled WGS sequence"/>
</dbReference>
<dbReference type="SUPFAM" id="SSF52266">
    <property type="entry name" value="SGNH hydrolase"/>
    <property type="match status" value="1"/>
</dbReference>
<proteinExistence type="predicted"/>